<name>A0A1R3L2T7_9ROSI</name>
<evidence type="ECO:0000313" key="3">
    <source>
        <dbReference type="Proteomes" id="UP000187203"/>
    </source>
</evidence>
<dbReference type="AlphaFoldDB" id="A0A1R3L2T7"/>
<dbReference type="EMBL" id="AWUE01003643">
    <property type="protein sequence ID" value="OMP13656.1"/>
    <property type="molecule type" value="Genomic_DNA"/>
</dbReference>
<gene>
    <name evidence="2" type="ORF">COLO4_01216</name>
</gene>
<keyword evidence="3" id="KW-1185">Reference proteome</keyword>
<sequence length="205" mass="21551">RRLPGRTGAAAGGAGAPGAEQRRDRHRPLRHPGRPQRRLPDRHHRQRRARPSTRVADHGVCVCAVGRSPAGRHRPGAVFPDACAGGQPGHDPGGTPEGRRPAGRRRQLQLMEQPGQAATEAGGRLHAGADDAGRVRPLHSHALRPPGDAAGQTGARLVDVAGRQPRLLPAQPRAGRSGVELDRRAWRAAGGGAVEKVCGEPVMSA</sequence>
<evidence type="ECO:0000313" key="2">
    <source>
        <dbReference type="EMBL" id="OMP13656.1"/>
    </source>
</evidence>
<organism evidence="2 3">
    <name type="scientific">Corchorus olitorius</name>
    <dbReference type="NCBI Taxonomy" id="93759"/>
    <lineage>
        <taxon>Eukaryota</taxon>
        <taxon>Viridiplantae</taxon>
        <taxon>Streptophyta</taxon>
        <taxon>Embryophyta</taxon>
        <taxon>Tracheophyta</taxon>
        <taxon>Spermatophyta</taxon>
        <taxon>Magnoliopsida</taxon>
        <taxon>eudicotyledons</taxon>
        <taxon>Gunneridae</taxon>
        <taxon>Pentapetalae</taxon>
        <taxon>rosids</taxon>
        <taxon>malvids</taxon>
        <taxon>Malvales</taxon>
        <taxon>Malvaceae</taxon>
        <taxon>Grewioideae</taxon>
        <taxon>Apeibeae</taxon>
        <taxon>Corchorus</taxon>
    </lineage>
</organism>
<proteinExistence type="predicted"/>
<accession>A0A1R3L2T7</accession>
<feature type="region of interest" description="Disordered" evidence="1">
    <location>
        <begin position="1"/>
        <end position="104"/>
    </location>
</feature>
<feature type="compositionally biased region" description="Basic residues" evidence="1">
    <location>
        <begin position="24"/>
        <end position="51"/>
    </location>
</feature>
<protein>
    <submittedName>
        <fullName evidence="2">Uncharacterized protein</fullName>
    </submittedName>
</protein>
<feature type="compositionally biased region" description="Gly residues" evidence="1">
    <location>
        <begin position="86"/>
        <end position="96"/>
    </location>
</feature>
<comment type="caution">
    <text evidence="2">The sequence shown here is derived from an EMBL/GenBank/DDBJ whole genome shotgun (WGS) entry which is preliminary data.</text>
</comment>
<reference evidence="3" key="1">
    <citation type="submission" date="2013-09" db="EMBL/GenBank/DDBJ databases">
        <title>Corchorus olitorius genome sequencing.</title>
        <authorList>
            <person name="Alam M."/>
            <person name="Haque M.S."/>
            <person name="Islam M.S."/>
            <person name="Emdad E.M."/>
            <person name="Islam M.M."/>
            <person name="Ahmed B."/>
            <person name="Halim A."/>
            <person name="Hossen Q.M.M."/>
            <person name="Hossain M.Z."/>
            <person name="Ahmed R."/>
            <person name="Khan M.M."/>
            <person name="Islam R."/>
            <person name="Rashid M.M."/>
            <person name="Khan S.A."/>
            <person name="Rahman M.S."/>
            <person name="Alam M."/>
            <person name="Yahiya A.S."/>
            <person name="Khan M.S."/>
            <person name="Azam M.S."/>
            <person name="Haque T."/>
            <person name="Lashkar M.Z.H."/>
            <person name="Akhand A.I."/>
            <person name="Morshed G."/>
            <person name="Roy S."/>
            <person name="Uddin K.S."/>
            <person name="Rabeya T."/>
            <person name="Hossain A.S."/>
            <person name="Chowdhury A."/>
            <person name="Snigdha A.R."/>
            <person name="Mortoza M.S."/>
            <person name="Matin S.A."/>
            <person name="Hoque S.M.E."/>
            <person name="Islam M.K."/>
            <person name="Roy D.K."/>
            <person name="Haider R."/>
            <person name="Moosa M.M."/>
            <person name="Elias S.M."/>
            <person name="Hasan A.M."/>
            <person name="Jahan S."/>
            <person name="Shafiuddin M."/>
            <person name="Mahmood N."/>
            <person name="Shommy N.S."/>
        </authorList>
    </citation>
    <scope>NUCLEOTIDE SEQUENCE [LARGE SCALE GENOMIC DNA]</scope>
    <source>
        <strain evidence="3">cv. O-4</strain>
    </source>
</reference>
<dbReference type="Proteomes" id="UP000187203">
    <property type="component" value="Unassembled WGS sequence"/>
</dbReference>
<evidence type="ECO:0000256" key="1">
    <source>
        <dbReference type="SAM" id="MobiDB-lite"/>
    </source>
</evidence>
<feature type="non-terminal residue" evidence="2">
    <location>
        <position position="1"/>
    </location>
</feature>